<keyword evidence="1" id="KW-0812">Transmembrane</keyword>
<gene>
    <name evidence="2" type="ORF">I603_0618</name>
</gene>
<name>A0A1A7BLY8_9SPHN</name>
<feature type="transmembrane region" description="Helical" evidence="1">
    <location>
        <begin position="72"/>
        <end position="97"/>
    </location>
</feature>
<evidence type="ECO:0000313" key="3">
    <source>
        <dbReference type="Proteomes" id="UP000092484"/>
    </source>
</evidence>
<evidence type="ECO:0000256" key="1">
    <source>
        <dbReference type="SAM" id="Phobius"/>
    </source>
</evidence>
<evidence type="ECO:0000313" key="2">
    <source>
        <dbReference type="EMBL" id="OBV12487.1"/>
    </source>
</evidence>
<dbReference type="Proteomes" id="UP000092484">
    <property type="component" value="Unassembled WGS sequence"/>
</dbReference>
<organism evidence="2 3">
    <name type="scientific">Erythrobacter dokdonensis DSW-74</name>
    <dbReference type="NCBI Taxonomy" id="1300349"/>
    <lineage>
        <taxon>Bacteria</taxon>
        <taxon>Pseudomonadati</taxon>
        <taxon>Pseudomonadota</taxon>
        <taxon>Alphaproteobacteria</taxon>
        <taxon>Sphingomonadales</taxon>
        <taxon>Erythrobacteraceae</taxon>
        <taxon>Erythrobacter/Porphyrobacter group</taxon>
        <taxon>Erythrobacter</taxon>
    </lineage>
</organism>
<protein>
    <submittedName>
        <fullName evidence="2">Uncharacterized protein</fullName>
    </submittedName>
</protein>
<dbReference type="EMBL" id="LZYB01000001">
    <property type="protein sequence ID" value="OBV12487.1"/>
    <property type="molecule type" value="Genomic_DNA"/>
</dbReference>
<keyword evidence="3" id="KW-1185">Reference proteome</keyword>
<keyword evidence="1" id="KW-1133">Transmembrane helix</keyword>
<reference evidence="2 3" key="1">
    <citation type="submission" date="2016-06" db="EMBL/GenBank/DDBJ databases">
        <title>Genome sequence of Porphyrobacter dokdonensis DSW-74.</title>
        <authorList>
            <person name="Kim J.F."/>
            <person name="Song J.Y."/>
        </authorList>
    </citation>
    <scope>NUCLEOTIDE SEQUENCE [LARGE SCALE GENOMIC DNA]</scope>
    <source>
        <strain evidence="2 3">DSW-74</strain>
    </source>
</reference>
<keyword evidence="1" id="KW-0472">Membrane</keyword>
<sequence>MNETSLSSPAGNRTFRLLFAAMVAMILALPAVAMQFSGEVNWGPGDFLVAGGLLALLGLGIDGVLRWRTTRLLRAATIGLTLLAFLLIWAELAVGIFD</sequence>
<accession>A0A1A7BLY8</accession>
<dbReference type="STRING" id="1300349.I603_0618"/>
<dbReference type="RefSeq" id="WP_068862302.1">
    <property type="nucleotide sequence ID" value="NZ_LZYB01000001.1"/>
</dbReference>
<proteinExistence type="predicted"/>
<feature type="transmembrane region" description="Helical" evidence="1">
    <location>
        <begin position="47"/>
        <end position="65"/>
    </location>
</feature>
<dbReference type="AlphaFoldDB" id="A0A1A7BLY8"/>
<feature type="transmembrane region" description="Helical" evidence="1">
    <location>
        <begin position="15"/>
        <end position="35"/>
    </location>
</feature>
<comment type="caution">
    <text evidence="2">The sequence shown here is derived from an EMBL/GenBank/DDBJ whole genome shotgun (WGS) entry which is preliminary data.</text>
</comment>